<reference evidence="3" key="1">
    <citation type="journal article" date="2018" name="Nat. Microbiol.">
        <title>Leveraging single-cell genomics to expand the fungal tree of life.</title>
        <authorList>
            <person name="Ahrendt S.R."/>
            <person name="Quandt C.A."/>
            <person name="Ciobanu D."/>
            <person name="Clum A."/>
            <person name="Salamov A."/>
            <person name="Andreopoulos B."/>
            <person name="Cheng J.F."/>
            <person name="Woyke T."/>
            <person name="Pelin A."/>
            <person name="Henrissat B."/>
            <person name="Reynolds N.K."/>
            <person name="Benny G.L."/>
            <person name="Smith M.E."/>
            <person name="James T.Y."/>
            <person name="Grigoriev I.V."/>
        </authorList>
    </citation>
    <scope>NUCLEOTIDE SEQUENCE [LARGE SCALE GENOMIC DNA]</scope>
</reference>
<dbReference type="EMBL" id="KZ995001">
    <property type="protein sequence ID" value="RKO91581.1"/>
    <property type="molecule type" value="Genomic_DNA"/>
</dbReference>
<feature type="region of interest" description="Disordered" evidence="1">
    <location>
        <begin position="1"/>
        <end position="67"/>
    </location>
</feature>
<dbReference type="Proteomes" id="UP000269721">
    <property type="component" value="Unassembled WGS sequence"/>
</dbReference>
<gene>
    <name evidence="2" type="ORF">BDK51DRAFT_48959</name>
</gene>
<evidence type="ECO:0000256" key="1">
    <source>
        <dbReference type="SAM" id="MobiDB-lite"/>
    </source>
</evidence>
<name>A0A4P9WFN5_9FUNG</name>
<organism evidence="2 3">
    <name type="scientific">Blyttiomyces helicus</name>
    <dbReference type="NCBI Taxonomy" id="388810"/>
    <lineage>
        <taxon>Eukaryota</taxon>
        <taxon>Fungi</taxon>
        <taxon>Fungi incertae sedis</taxon>
        <taxon>Chytridiomycota</taxon>
        <taxon>Chytridiomycota incertae sedis</taxon>
        <taxon>Chytridiomycetes</taxon>
        <taxon>Chytridiomycetes incertae sedis</taxon>
        <taxon>Blyttiomyces</taxon>
    </lineage>
</organism>
<feature type="region of interest" description="Disordered" evidence="1">
    <location>
        <begin position="233"/>
        <end position="258"/>
    </location>
</feature>
<proteinExistence type="predicted"/>
<protein>
    <submittedName>
        <fullName evidence="2">Uncharacterized protein</fullName>
    </submittedName>
</protein>
<evidence type="ECO:0000313" key="2">
    <source>
        <dbReference type="EMBL" id="RKO91581.1"/>
    </source>
</evidence>
<feature type="compositionally biased region" description="Low complexity" evidence="1">
    <location>
        <begin position="233"/>
        <end position="250"/>
    </location>
</feature>
<dbReference type="AlphaFoldDB" id="A0A4P9WFN5"/>
<sequence>MGRGSDAGGELATGLAKQASVSERKRTMEGTMDQEGALRRARSDGPDGLASRLVPTASRRSADSRYAPIPHDPSFTRVLGALFDHPSVGRLLRGLRDPDRVSSHHSNTSLLSLLAFIHSPIMQFISSLIVAMLATAVVAVQQVPVSVFSDCPTSTALTSSRLTINLTDLPILQVVTVGPGEACASYNVSPKRFCPDTHFCLLHKEKPSTGGICTPNPQRVSGSSVSAVAVNADHPSLTPSSLPMRRSPPSDLQLNFPS</sequence>
<evidence type="ECO:0000313" key="3">
    <source>
        <dbReference type="Proteomes" id="UP000269721"/>
    </source>
</evidence>
<feature type="compositionally biased region" description="Basic and acidic residues" evidence="1">
    <location>
        <begin position="36"/>
        <end position="45"/>
    </location>
</feature>
<accession>A0A4P9WFN5</accession>
<keyword evidence="3" id="KW-1185">Reference proteome</keyword>